<reference evidence="3" key="2">
    <citation type="submission" date="2023-04" db="EMBL/GenBank/DDBJ databases">
        <authorList>
            <person name="Bruccoleri R.E."/>
            <person name="Oakeley E.J."/>
            <person name="Faust A.-M."/>
            <person name="Dessus-Babus S."/>
            <person name="Altorfer M."/>
            <person name="Burckhardt D."/>
            <person name="Oertli M."/>
            <person name="Naumann U."/>
            <person name="Petersen F."/>
            <person name="Wong J."/>
        </authorList>
    </citation>
    <scope>NUCLEOTIDE SEQUENCE</scope>
    <source>
        <strain evidence="3">GSM-AAB239-AS_SAM_17_03QT</strain>
        <tissue evidence="3">Leaf</tissue>
    </source>
</reference>
<reference evidence="3" key="1">
    <citation type="journal article" date="2023" name="GigaByte">
        <title>Genome assembly of the bearded iris, Iris pallida Lam.</title>
        <authorList>
            <person name="Bruccoleri R.E."/>
            <person name="Oakeley E.J."/>
            <person name="Faust A.M.E."/>
            <person name="Altorfer M."/>
            <person name="Dessus-Babus S."/>
            <person name="Burckhardt D."/>
            <person name="Oertli M."/>
            <person name="Naumann U."/>
            <person name="Petersen F."/>
            <person name="Wong J."/>
        </authorList>
    </citation>
    <scope>NUCLEOTIDE SEQUENCE</scope>
    <source>
        <strain evidence="3">GSM-AAB239-AS_SAM_17_03QT</strain>
    </source>
</reference>
<evidence type="ECO:0000313" key="3">
    <source>
        <dbReference type="EMBL" id="KAJ6853630.1"/>
    </source>
</evidence>
<name>A0AAX6IJZ4_IRIPA</name>
<accession>A0AAX6IJZ4</accession>
<feature type="transmembrane region" description="Helical" evidence="2">
    <location>
        <begin position="351"/>
        <end position="369"/>
    </location>
</feature>
<keyword evidence="2" id="KW-0472">Membrane</keyword>
<feature type="compositionally biased region" description="Low complexity" evidence="1">
    <location>
        <begin position="13"/>
        <end position="38"/>
    </location>
</feature>
<dbReference type="PANTHER" id="PTHR14241">
    <property type="entry name" value="INTERFERON-INDUCED PROTEIN 44"/>
    <property type="match status" value="1"/>
</dbReference>
<gene>
    <name evidence="3" type="ORF">M6B38_113400</name>
</gene>
<dbReference type="InterPro" id="IPR027417">
    <property type="entry name" value="P-loop_NTPase"/>
</dbReference>
<dbReference type="EMBL" id="JANAVB010000400">
    <property type="protein sequence ID" value="KAJ6853630.1"/>
    <property type="molecule type" value="Genomic_DNA"/>
</dbReference>
<evidence type="ECO:0000256" key="2">
    <source>
        <dbReference type="SAM" id="Phobius"/>
    </source>
</evidence>
<evidence type="ECO:0000256" key="1">
    <source>
        <dbReference type="SAM" id="MobiDB-lite"/>
    </source>
</evidence>
<protein>
    <submittedName>
        <fullName evidence="3">Uncharacterized protein</fullName>
    </submittedName>
</protein>
<keyword evidence="4" id="KW-1185">Reference proteome</keyword>
<dbReference type="Proteomes" id="UP001140949">
    <property type="component" value="Unassembled WGS sequence"/>
</dbReference>
<feature type="region of interest" description="Disordered" evidence="1">
    <location>
        <begin position="1"/>
        <end position="38"/>
    </location>
</feature>
<dbReference type="PANTHER" id="PTHR14241:SF32">
    <property type="entry name" value="VWFA DOMAIN-CONTAINING PROTEIN-RELATED"/>
    <property type="match status" value="1"/>
</dbReference>
<keyword evidence="2" id="KW-1133">Transmembrane helix</keyword>
<evidence type="ECO:0000313" key="4">
    <source>
        <dbReference type="Proteomes" id="UP001140949"/>
    </source>
</evidence>
<keyword evidence="2" id="KW-0812">Transmembrane</keyword>
<dbReference type="AlphaFoldDB" id="A0AAX6IJZ4"/>
<dbReference type="Gene3D" id="3.40.50.300">
    <property type="entry name" value="P-loop containing nucleotide triphosphate hydrolases"/>
    <property type="match status" value="1"/>
</dbReference>
<organism evidence="3 4">
    <name type="scientific">Iris pallida</name>
    <name type="common">Sweet iris</name>
    <dbReference type="NCBI Taxonomy" id="29817"/>
    <lineage>
        <taxon>Eukaryota</taxon>
        <taxon>Viridiplantae</taxon>
        <taxon>Streptophyta</taxon>
        <taxon>Embryophyta</taxon>
        <taxon>Tracheophyta</taxon>
        <taxon>Spermatophyta</taxon>
        <taxon>Magnoliopsida</taxon>
        <taxon>Liliopsida</taxon>
        <taxon>Asparagales</taxon>
        <taxon>Iridaceae</taxon>
        <taxon>Iridoideae</taxon>
        <taxon>Irideae</taxon>
        <taxon>Iris</taxon>
    </lineage>
</organism>
<dbReference type="SUPFAM" id="SSF52540">
    <property type="entry name" value="P-loop containing nucleoside triphosphate hydrolases"/>
    <property type="match status" value="1"/>
</dbReference>
<comment type="caution">
    <text evidence="3">The sequence shown here is derived from an EMBL/GenBank/DDBJ whole genome shotgun (WGS) entry which is preliminary data.</text>
</comment>
<proteinExistence type="predicted"/>
<sequence>MGGGTKLSDDELPSVSDELSSSSSSQLDSSSVPSTYSPSSRELVAYLDLLQSYYRPPDRSADLRPLKNSIARHKPGDWIDHVGGMTLYDYDIPESTILLLVGPRGSGKSSLVNRIARVFGNELFAPDPAQVSHNLSATDGTCFLQEYMVLKDSESLCVYDSRSLSESSSENFEMLERWMTEGVSHGQMVVRTSDTKPMKQRMGIMARHRDFSPCLKRTVNFVIFVVDGVSVLKSMDDDAKYNKMLAANFNCPYFSFKDTKPVVVVTHGDELSFQERARVRAHLGEILGIPPSKQIFDIPDTCVSRTELAIMDMLRYSIEHADRNLPFNKSCLLQARRIIWRKMQKFHFDDWVVLSGIFIIYMVLVYLLFQVSYIL</sequence>